<keyword evidence="8" id="KW-1185">Reference proteome</keyword>
<dbReference type="InParanoid" id="A0A1Y2FVZ8"/>
<dbReference type="FunCoup" id="A0A1Y2FVZ8">
    <property type="interactions" value="28"/>
</dbReference>
<dbReference type="GO" id="GO:0051287">
    <property type="term" value="F:NAD binding"/>
    <property type="evidence" value="ECO:0007669"/>
    <property type="project" value="InterPro"/>
</dbReference>
<dbReference type="InterPro" id="IPR006140">
    <property type="entry name" value="D-isomer_DH_NAD-bd"/>
</dbReference>
<dbReference type="STRING" id="106004.A0A1Y2FVZ8"/>
<feature type="domain" description="D-isomer specific 2-hydroxyacid dehydrogenase NAD-binding" evidence="6">
    <location>
        <begin position="119"/>
        <end position="306"/>
    </location>
</feature>
<dbReference type="EMBL" id="MCGR01000011">
    <property type="protein sequence ID" value="ORY88192.1"/>
    <property type="molecule type" value="Genomic_DNA"/>
</dbReference>
<dbReference type="Pfam" id="PF02826">
    <property type="entry name" value="2-Hacid_dh_C"/>
    <property type="match status" value="1"/>
</dbReference>
<sequence length="340" mass="36796">MASLPTPADSRAATPTPKRIVWMPTRIHPTAAALAQELFDVITPQDPRAPHWPDLAVGAIVRTGEITEEEIKRAKYLQIITRNGVGVDMIPLALCKSLGIPVTNQPGSNARAVAELVLGLSLAVLRRMVELDRRLRRGEHLPNIDWLAETLDDKAIGLVGMGAIAREAAKKFYGAYDSPILVYSPTSDPRKWTTEDPSGLPPIPHKRVSSLEELLSTADVVSLHCPLTAETRNMISTPQLKLMKKSAVLINTARGGLIDEPALVQALKNNDIYGAGLDVLCTEPATPEIYSDLYALENVVVLPHAGGGTDKVQIDSCRIAVETCDLYLRGEGIGKSTRVV</sequence>
<dbReference type="SUPFAM" id="SSF51735">
    <property type="entry name" value="NAD(P)-binding Rossmann-fold domains"/>
    <property type="match status" value="1"/>
</dbReference>
<reference evidence="7 8" key="1">
    <citation type="submission" date="2016-07" db="EMBL/GenBank/DDBJ databases">
        <title>Pervasive Adenine N6-methylation of Active Genes in Fungi.</title>
        <authorList>
            <consortium name="DOE Joint Genome Institute"/>
            <person name="Mondo S.J."/>
            <person name="Dannebaum R.O."/>
            <person name="Kuo R.C."/>
            <person name="Labutti K."/>
            <person name="Haridas S."/>
            <person name="Kuo A."/>
            <person name="Salamov A."/>
            <person name="Ahrendt S.R."/>
            <person name="Lipzen A."/>
            <person name="Sullivan W."/>
            <person name="Andreopoulos W.B."/>
            <person name="Clum A."/>
            <person name="Lindquist E."/>
            <person name="Daum C."/>
            <person name="Ramamoorthy G.K."/>
            <person name="Gryganskyi A."/>
            <person name="Culley D."/>
            <person name="Magnuson J.K."/>
            <person name="James T.Y."/>
            <person name="O'Malley M.A."/>
            <person name="Stajich J.E."/>
            <person name="Spatafora J.W."/>
            <person name="Visel A."/>
            <person name="Grigoriev I.V."/>
        </authorList>
    </citation>
    <scope>NUCLEOTIDE SEQUENCE [LARGE SCALE GENOMIC DNA]</scope>
    <source>
        <strain evidence="7 8">62-1032</strain>
    </source>
</reference>
<dbReference type="PANTHER" id="PTHR10996:SF264">
    <property type="entry name" value="HYPOTHETICAL D-ISOMER SPECIFIC 2-HYDROXYACID DEHYDROGENASE (EUROFUNG)"/>
    <property type="match status" value="1"/>
</dbReference>
<dbReference type="GO" id="GO:0005829">
    <property type="term" value="C:cytosol"/>
    <property type="evidence" value="ECO:0007669"/>
    <property type="project" value="TreeGrafter"/>
</dbReference>
<keyword evidence="2 4" id="KW-0560">Oxidoreductase</keyword>
<dbReference type="FunFam" id="3.40.50.720:FF:000203">
    <property type="entry name" value="D-3-phosphoglycerate dehydrogenase (SerA)"/>
    <property type="match status" value="1"/>
</dbReference>
<dbReference type="InterPro" id="IPR029753">
    <property type="entry name" value="D-isomer_DH_CS"/>
</dbReference>
<comment type="similarity">
    <text evidence="1 4">Belongs to the D-isomer specific 2-hydroxyacid dehydrogenase family.</text>
</comment>
<evidence type="ECO:0000313" key="8">
    <source>
        <dbReference type="Proteomes" id="UP000193467"/>
    </source>
</evidence>
<dbReference type="Pfam" id="PF00389">
    <property type="entry name" value="2-Hacid_dh"/>
    <property type="match status" value="1"/>
</dbReference>
<dbReference type="GO" id="GO:0016618">
    <property type="term" value="F:hydroxypyruvate reductase [NAD(P)H] activity"/>
    <property type="evidence" value="ECO:0007669"/>
    <property type="project" value="TreeGrafter"/>
</dbReference>
<dbReference type="PROSITE" id="PS00670">
    <property type="entry name" value="D_2_HYDROXYACID_DH_2"/>
    <property type="match status" value="1"/>
</dbReference>
<dbReference type="InterPro" id="IPR036291">
    <property type="entry name" value="NAD(P)-bd_dom_sf"/>
</dbReference>
<dbReference type="AlphaFoldDB" id="A0A1Y2FVZ8"/>
<dbReference type="InterPro" id="IPR006139">
    <property type="entry name" value="D-isomer_2_OHA_DH_cat_dom"/>
</dbReference>
<evidence type="ECO:0000256" key="2">
    <source>
        <dbReference type="ARBA" id="ARBA00023002"/>
    </source>
</evidence>
<evidence type="ECO:0000313" key="7">
    <source>
        <dbReference type="EMBL" id="ORY88192.1"/>
    </source>
</evidence>
<dbReference type="Gene3D" id="3.40.50.720">
    <property type="entry name" value="NAD(P)-binding Rossmann-like Domain"/>
    <property type="match status" value="2"/>
</dbReference>
<comment type="caution">
    <text evidence="7">The sequence shown here is derived from an EMBL/GenBank/DDBJ whole genome shotgun (WGS) entry which is preliminary data.</text>
</comment>
<dbReference type="PANTHER" id="PTHR10996">
    <property type="entry name" value="2-HYDROXYACID DEHYDROGENASE-RELATED"/>
    <property type="match status" value="1"/>
</dbReference>
<dbReference type="PROSITE" id="PS00671">
    <property type="entry name" value="D_2_HYDROXYACID_DH_3"/>
    <property type="match status" value="1"/>
</dbReference>
<evidence type="ECO:0000256" key="1">
    <source>
        <dbReference type="ARBA" id="ARBA00005854"/>
    </source>
</evidence>
<organism evidence="7 8">
    <name type="scientific">Leucosporidium creatinivorum</name>
    <dbReference type="NCBI Taxonomy" id="106004"/>
    <lineage>
        <taxon>Eukaryota</taxon>
        <taxon>Fungi</taxon>
        <taxon>Dikarya</taxon>
        <taxon>Basidiomycota</taxon>
        <taxon>Pucciniomycotina</taxon>
        <taxon>Microbotryomycetes</taxon>
        <taxon>Leucosporidiales</taxon>
        <taxon>Leucosporidium</taxon>
    </lineage>
</organism>
<feature type="domain" description="D-isomer specific 2-hydroxyacid dehydrogenase catalytic" evidence="5">
    <location>
        <begin position="58"/>
        <end position="331"/>
    </location>
</feature>
<evidence type="ECO:0000256" key="4">
    <source>
        <dbReference type="RuleBase" id="RU003719"/>
    </source>
</evidence>
<dbReference type="InterPro" id="IPR050223">
    <property type="entry name" value="D-isomer_2-hydroxyacid_DH"/>
</dbReference>
<keyword evidence="3" id="KW-0520">NAD</keyword>
<dbReference type="SUPFAM" id="SSF52283">
    <property type="entry name" value="Formate/glycerate dehydrogenase catalytic domain-like"/>
    <property type="match status" value="1"/>
</dbReference>
<gene>
    <name evidence="7" type="ORF">BCR35DRAFT_276889</name>
</gene>
<name>A0A1Y2FVZ8_9BASI</name>
<accession>A0A1Y2FVZ8</accession>
<protein>
    <submittedName>
        <fullName evidence="7">Putative phosphoglycerate dehydrogenase</fullName>
    </submittedName>
</protein>
<dbReference type="Proteomes" id="UP000193467">
    <property type="component" value="Unassembled WGS sequence"/>
</dbReference>
<evidence type="ECO:0000256" key="3">
    <source>
        <dbReference type="ARBA" id="ARBA00023027"/>
    </source>
</evidence>
<proteinExistence type="inferred from homology"/>
<dbReference type="GO" id="GO:0030267">
    <property type="term" value="F:glyoxylate reductase (NADPH) activity"/>
    <property type="evidence" value="ECO:0007669"/>
    <property type="project" value="TreeGrafter"/>
</dbReference>
<dbReference type="OrthoDB" id="298012at2759"/>
<evidence type="ECO:0000259" key="6">
    <source>
        <dbReference type="Pfam" id="PF02826"/>
    </source>
</evidence>
<evidence type="ECO:0000259" key="5">
    <source>
        <dbReference type="Pfam" id="PF00389"/>
    </source>
</evidence>